<evidence type="ECO:0000313" key="1">
    <source>
        <dbReference type="EMBL" id="KKK49455.1"/>
    </source>
</evidence>
<gene>
    <name evidence="1" type="ORF">LCGC14_3134900</name>
</gene>
<proteinExistence type="predicted"/>
<dbReference type="EMBL" id="LAZR01068535">
    <property type="protein sequence ID" value="KKK49455.1"/>
    <property type="molecule type" value="Genomic_DNA"/>
</dbReference>
<organism evidence="1">
    <name type="scientific">marine sediment metagenome</name>
    <dbReference type="NCBI Taxonomy" id="412755"/>
    <lineage>
        <taxon>unclassified sequences</taxon>
        <taxon>metagenomes</taxon>
        <taxon>ecological metagenomes</taxon>
    </lineage>
</organism>
<dbReference type="AlphaFoldDB" id="A0A0F8WMJ1"/>
<accession>A0A0F8WMJ1</accession>
<protein>
    <submittedName>
        <fullName evidence="1">Uncharacterized protein</fullName>
    </submittedName>
</protein>
<comment type="caution">
    <text evidence="1">The sequence shown here is derived from an EMBL/GenBank/DDBJ whole genome shotgun (WGS) entry which is preliminary data.</text>
</comment>
<name>A0A0F8WMJ1_9ZZZZ</name>
<sequence>MTELACLIRDLKCCNLGIDVWQSSRAYVTGFREQQLSYFYGQRDITLDKLKAYQWIDRSVK</sequence>
<reference evidence="1" key="1">
    <citation type="journal article" date="2015" name="Nature">
        <title>Complex archaea that bridge the gap between prokaryotes and eukaryotes.</title>
        <authorList>
            <person name="Spang A."/>
            <person name="Saw J.H."/>
            <person name="Jorgensen S.L."/>
            <person name="Zaremba-Niedzwiedzka K."/>
            <person name="Martijn J."/>
            <person name="Lind A.E."/>
            <person name="van Eijk R."/>
            <person name="Schleper C."/>
            <person name="Guy L."/>
            <person name="Ettema T.J."/>
        </authorList>
    </citation>
    <scope>NUCLEOTIDE SEQUENCE</scope>
</reference>